<protein>
    <submittedName>
        <fullName evidence="1">Uncharacterized protein</fullName>
    </submittedName>
</protein>
<dbReference type="EMBL" id="GBXM01001247">
    <property type="protein sequence ID" value="JAI07331.1"/>
    <property type="molecule type" value="Transcribed_RNA"/>
</dbReference>
<accession>A0A0E9XZR7</accession>
<sequence length="23" mass="2924">MYFFWGFMKNGPQLISQKEDFFY</sequence>
<organism evidence="1">
    <name type="scientific">Anguilla anguilla</name>
    <name type="common">European freshwater eel</name>
    <name type="synonym">Muraena anguilla</name>
    <dbReference type="NCBI Taxonomy" id="7936"/>
    <lineage>
        <taxon>Eukaryota</taxon>
        <taxon>Metazoa</taxon>
        <taxon>Chordata</taxon>
        <taxon>Craniata</taxon>
        <taxon>Vertebrata</taxon>
        <taxon>Euteleostomi</taxon>
        <taxon>Actinopterygii</taxon>
        <taxon>Neopterygii</taxon>
        <taxon>Teleostei</taxon>
        <taxon>Anguilliformes</taxon>
        <taxon>Anguillidae</taxon>
        <taxon>Anguilla</taxon>
    </lineage>
</organism>
<reference evidence="1" key="1">
    <citation type="submission" date="2014-11" db="EMBL/GenBank/DDBJ databases">
        <authorList>
            <person name="Amaro Gonzalez C."/>
        </authorList>
    </citation>
    <scope>NUCLEOTIDE SEQUENCE</scope>
</reference>
<name>A0A0E9XZR7_ANGAN</name>
<reference evidence="1" key="2">
    <citation type="journal article" date="2015" name="Fish Shellfish Immunol.">
        <title>Early steps in the European eel (Anguilla anguilla)-Vibrio vulnificus interaction in the gills: Role of the RtxA13 toxin.</title>
        <authorList>
            <person name="Callol A."/>
            <person name="Pajuelo D."/>
            <person name="Ebbesson L."/>
            <person name="Teles M."/>
            <person name="MacKenzie S."/>
            <person name="Amaro C."/>
        </authorList>
    </citation>
    <scope>NUCLEOTIDE SEQUENCE</scope>
</reference>
<proteinExistence type="predicted"/>
<dbReference type="AlphaFoldDB" id="A0A0E9XZR7"/>
<evidence type="ECO:0000313" key="1">
    <source>
        <dbReference type="EMBL" id="JAI07331.1"/>
    </source>
</evidence>